<organism evidence="5 6">
    <name type="scientific">Filobacillus milosensis</name>
    <dbReference type="NCBI Taxonomy" id="94137"/>
    <lineage>
        <taxon>Bacteria</taxon>
        <taxon>Bacillati</taxon>
        <taxon>Bacillota</taxon>
        <taxon>Bacilli</taxon>
        <taxon>Bacillales</taxon>
        <taxon>Bacillaceae</taxon>
        <taxon>Filobacillus</taxon>
    </lineage>
</organism>
<dbReference type="PRINTS" id="PR00455">
    <property type="entry name" value="HTHTETR"/>
</dbReference>
<dbReference type="PANTHER" id="PTHR43479">
    <property type="entry name" value="ACREF/ENVCD OPERON REPRESSOR-RELATED"/>
    <property type="match status" value="1"/>
</dbReference>
<evidence type="ECO:0000256" key="2">
    <source>
        <dbReference type="ARBA" id="ARBA00023125"/>
    </source>
</evidence>
<evidence type="ECO:0000256" key="1">
    <source>
        <dbReference type="ARBA" id="ARBA00022491"/>
    </source>
</evidence>
<dbReference type="OrthoDB" id="9780939at2"/>
<dbReference type="PANTHER" id="PTHR43479:SF11">
    <property type="entry name" value="ACREF_ENVCD OPERON REPRESSOR-RELATED"/>
    <property type="match status" value="1"/>
</dbReference>
<dbReference type="InterPro" id="IPR036271">
    <property type="entry name" value="Tet_transcr_reg_TetR-rel_C_sf"/>
</dbReference>
<dbReference type="InterPro" id="IPR009057">
    <property type="entry name" value="Homeodomain-like_sf"/>
</dbReference>
<dbReference type="Proteomes" id="UP000297975">
    <property type="component" value="Unassembled WGS sequence"/>
</dbReference>
<keyword evidence="1" id="KW-0678">Repressor</keyword>
<gene>
    <name evidence="5" type="ORF">E3U55_12350</name>
</gene>
<feature type="domain" description="HTH tetR-type" evidence="4">
    <location>
        <begin position="9"/>
        <end position="69"/>
    </location>
</feature>
<reference evidence="5 6" key="1">
    <citation type="submission" date="2019-03" db="EMBL/GenBank/DDBJ databases">
        <authorList>
            <person name="He R.-H."/>
        </authorList>
    </citation>
    <scope>NUCLEOTIDE SEQUENCE [LARGE SCALE GENOMIC DNA]</scope>
    <source>
        <strain evidence="6">SH 714</strain>
    </source>
</reference>
<dbReference type="RefSeq" id="WP_134340781.1">
    <property type="nucleotide sequence ID" value="NZ_SOPW01000014.1"/>
</dbReference>
<keyword evidence="2 3" id="KW-0238">DNA-binding</keyword>
<keyword evidence="6" id="KW-1185">Reference proteome</keyword>
<name>A0A4Y8IEW8_9BACI</name>
<evidence type="ECO:0000259" key="4">
    <source>
        <dbReference type="PROSITE" id="PS50977"/>
    </source>
</evidence>
<evidence type="ECO:0000313" key="5">
    <source>
        <dbReference type="EMBL" id="TFB15038.1"/>
    </source>
</evidence>
<evidence type="ECO:0000256" key="3">
    <source>
        <dbReference type="PROSITE-ProRule" id="PRU00335"/>
    </source>
</evidence>
<proteinExistence type="predicted"/>
<feature type="DNA-binding region" description="H-T-H motif" evidence="3">
    <location>
        <begin position="32"/>
        <end position="51"/>
    </location>
</feature>
<dbReference type="AlphaFoldDB" id="A0A4Y8IEW8"/>
<dbReference type="PROSITE" id="PS50977">
    <property type="entry name" value="HTH_TETR_2"/>
    <property type="match status" value="1"/>
</dbReference>
<dbReference type="SUPFAM" id="SSF48498">
    <property type="entry name" value="Tetracyclin repressor-like, C-terminal domain"/>
    <property type="match status" value="1"/>
</dbReference>
<dbReference type="EMBL" id="SOPW01000014">
    <property type="protein sequence ID" value="TFB15038.1"/>
    <property type="molecule type" value="Genomic_DNA"/>
</dbReference>
<dbReference type="InterPro" id="IPR050624">
    <property type="entry name" value="HTH-type_Tx_Regulator"/>
</dbReference>
<dbReference type="Pfam" id="PF00440">
    <property type="entry name" value="TetR_N"/>
    <property type="match status" value="1"/>
</dbReference>
<dbReference type="GO" id="GO:0003677">
    <property type="term" value="F:DNA binding"/>
    <property type="evidence" value="ECO:0007669"/>
    <property type="project" value="UniProtKB-UniRule"/>
</dbReference>
<accession>A0A4Y8IEW8</accession>
<protein>
    <submittedName>
        <fullName evidence="5">TetR/AcrR family transcriptional regulator</fullName>
    </submittedName>
</protein>
<evidence type="ECO:0000313" key="6">
    <source>
        <dbReference type="Proteomes" id="UP000297975"/>
    </source>
</evidence>
<dbReference type="SUPFAM" id="SSF46689">
    <property type="entry name" value="Homeodomain-like"/>
    <property type="match status" value="1"/>
</dbReference>
<dbReference type="InterPro" id="IPR001647">
    <property type="entry name" value="HTH_TetR"/>
</dbReference>
<sequence length="201" mass="23124">MKTMKDKKEQKRALILNAAIKLYSVNGFEETKIADVAKEAGVSFGTVFSYFESKNALYEAAILEPLEEIRSYFENVEDHFQGDPLDVMKAMIDCHVEIFSTRKELLLLIQQVLARPSRFPNLFEELDGFVNSFVDSINSIIEEGQKLGYFYKGSPSLIAESYLSFINGIRLTFIDDETNPVWERFKIQALRLFGPFYKSEE</sequence>
<comment type="caution">
    <text evidence="5">The sequence shown here is derived from an EMBL/GenBank/DDBJ whole genome shotgun (WGS) entry which is preliminary data.</text>
</comment>
<dbReference type="Gene3D" id="1.10.357.10">
    <property type="entry name" value="Tetracycline Repressor, domain 2"/>
    <property type="match status" value="1"/>
</dbReference>